<dbReference type="EMBL" id="AP021888">
    <property type="protein sequence ID" value="BBP42953.1"/>
    <property type="molecule type" value="Genomic_DNA"/>
</dbReference>
<name>A0A6F8PLG3_9GAMM</name>
<keyword evidence="10" id="KW-1185">Reference proteome</keyword>
<dbReference type="InterPro" id="IPR001915">
    <property type="entry name" value="Peptidase_M48"/>
</dbReference>
<feature type="chain" id="PRO_5026241624" evidence="7">
    <location>
        <begin position="20"/>
        <end position="471"/>
    </location>
</feature>
<evidence type="ECO:0000256" key="5">
    <source>
        <dbReference type="ARBA" id="ARBA00022833"/>
    </source>
</evidence>
<evidence type="ECO:0000313" key="9">
    <source>
        <dbReference type="EMBL" id="BBP42953.1"/>
    </source>
</evidence>
<evidence type="ECO:0000256" key="3">
    <source>
        <dbReference type="ARBA" id="ARBA00022723"/>
    </source>
</evidence>
<evidence type="ECO:0000256" key="6">
    <source>
        <dbReference type="ARBA" id="ARBA00023049"/>
    </source>
</evidence>
<dbReference type="Proteomes" id="UP000501466">
    <property type="component" value="Chromosome"/>
</dbReference>
<feature type="signal peptide" evidence="7">
    <location>
        <begin position="1"/>
        <end position="19"/>
    </location>
</feature>
<gene>
    <name evidence="9" type="ORF">THMIRHAT_06990</name>
</gene>
<keyword evidence="5" id="KW-0862">Zinc</keyword>
<dbReference type="AlphaFoldDB" id="A0A6F8PLG3"/>
<evidence type="ECO:0000259" key="8">
    <source>
        <dbReference type="Pfam" id="PF01435"/>
    </source>
</evidence>
<evidence type="ECO:0000256" key="2">
    <source>
        <dbReference type="ARBA" id="ARBA00022670"/>
    </source>
</evidence>
<accession>A0A6F8PLG3</accession>
<evidence type="ECO:0000256" key="7">
    <source>
        <dbReference type="SAM" id="SignalP"/>
    </source>
</evidence>
<dbReference type="PANTHER" id="PTHR22726">
    <property type="entry name" value="METALLOENDOPEPTIDASE OMA1"/>
    <property type="match status" value="1"/>
</dbReference>
<keyword evidence="2 9" id="KW-0645">Protease</keyword>
<protein>
    <submittedName>
        <fullName evidence="9">Putative beta-barrel assembly-enhancing protease</fullName>
    </submittedName>
</protein>
<dbReference type="InterPro" id="IPR011990">
    <property type="entry name" value="TPR-like_helical_dom_sf"/>
</dbReference>
<dbReference type="GO" id="GO:0046872">
    <property type="term" value="F:metal ion binding"/>
    <property type="evidence" value="ECO:0007669"/>
    <property type="project" value="UniProtKB-KW"/>
</dbReference>
<dbReference type="Pfam" id="PF01435">
    <property type="entry name" value="Peptidase_M48"/>
    <property type="match status" value="1"/>
</dbReference>
<evidence type="ECO:0000256" key="4">
    <source>
        <dbReference type="ARBA" id="ARBA00022801"/>
    </source>
</evidence>
<keyword evidence="3" id="KW-0479">Metal-binding</keyword>
<proteinExistence type="predicted"/>
<dbReference type="SUPFAM" id="SSF48452">
    <property type="entry name" value="TPR-like"/>
    <property type="match status" value="1"/>
</dbReference>
<dbReference type="InterPro" id="IPR051156">
    <property type="entry name" value="Mito/Outer_Membr_Metalloprot"/>
</dbReference>
<sequence length="471" mass="52775">MTQFFVIALTILGMQYAQASNLPDLGSPDLVTYDSQTEQALGRAFSRELNTQYPMIRDPESLHYIREIGHKITRETGNNRTFKFYIIDDAEINAFAGPNGIIGIHSGLIMSADSEDELASVIAHEVAHVTQNHLSRTYNAQSNVNITSIATLIAAILVGTQDPSAGIATYMGGMGLNIQEQLKNSRAHEHEADYFGIDYLAKAGYDPMAMSDFFGKLSKASQLYEFKVPELLLTHPVTETRLAQAQDRASQLPKTIKKSNSLNFELLKLRIHALSNQTKLSPDALSHLNTYEQCYLKNTVALSKNIETDLDDSCLNAMSTEYKTEKLPLLILAQVNSAQKKAKALTQFQYLTDLFPNDPSILLRKAQALANLENRQKAQQLIEDSVALFNDKTLLYNELAELYAQDEKPQNLAYSYYYGALANIEIGNFKNAKHLLEKAKTINKDYNSDLRGKIETLLNEPFQDDEKTKEK</sequence>
<dbReference type="PANTHER" id="PTHR22726:SF1">
    <property type="entry name" value="METALLOENDOPEPTIDASE OMA1, MITOCHONDRIAL"/>
    <property type="match status" value="1"/>
</dbReference>
<dbReference type="KEGG" id="tzo:THMIRHAT_06990"/>
<organism evidence="9 10">
    <name type="scientific">Thiosulfativibrio zosterae</name>
    <dbReference type="NCBI Taxonomy" id="2675053"/>
    <lineage>
        <taxon>Bacteria</taxon>
        <taxon>Pseudomonadati</taxon>
        <taxon>Pseudomonadota</taxon>
        <taxon>Gammaproteobacteria</taxon>
        <taxon>Thiotrichales</taxon>
        <taxon>Piscirickettsiaceae</taxon>
        <taxon>Thiosulfativibrio</taxon>
    </lineage>
</organism>
<dbReference type="Gene3D" id="1.25.40.10">
    <property type="entry name" value="Tetratricopeptide repeat domain"/>
    <property type="match status" value="1"/>
</dbReference>
<dbReference type="Gene3D" id="3.30.2010.10">
    <property type="entry name" value="Metalloproteases ('zincins'), catalytic domain"/>
    <property type="match status" value="1"/>
</dbReference>
<keyword evidence="6" id="KW-0482">Metalloprotease</keyword>
<dbReference type="GO" id="GO:0004222">
    <property type="term" value="F:metalloendopeptidase activity"/>
    <property type="evidence" value="ECO:0007669"/>
    <property type="project" value="InterPro"/>
</dbReference>
<dbReference type="RefSeq" id="WP_173290803.1">
    <property type="nucleotide sequence ID" value="NZ_AP021888.1"/>
</dbReference>
<reference evidence="10" key="1">
    <citation type="submission" date="2019-11" db="EMBL/GenBank/DDBJ databases">
        <title>Isolation and characterization of two novel species in the genus Thiomicrorhabdus.</title>
        <authorList>
            <person name="Mochizuki J."/>
            <person name="Kojima H."/>
            <person name="Fukui M."/>
        </authorList>
    </citation>
    <scope>NUCLEOTIDE SEQUENCE [LARGE SCALE GENOMIC DNA]</scope>
    <source>
        <strain evidence="10">AkT22</strain>
    </source>
</reference>
<keyword evidence="7" id="KW-0732">Signal</keyword>
<comment type="cofactor">
    <cofactor evidence="1">
        <name>Zn(2+)</name>
        <dbReference type="ChEBI" id="CHEBI:29105"/>
    </cofactor>
</comment>
<dbReference type="GO" id="GO:0016020">
    <property type="term" value="C:membrane"/>
    <property type="evidence" value="ECO:0007669"/>
    <property type="project" value="TreeGrafter"/>
</dbReference>
<dbReference type="GO" id="GO:0051603">
    <property type="term" value="P:proteolysis involved in protein catabolic process"/>
    <property type="evidence" value="ECO:0007669"/>
    <property type="project" value="TreeGrafter"/>
</dbReference>
<keyword evidence="4" id="KW-0378">Hydrolase</keyword>
<evidence type="ECO:0000256" key="1">
    <source>
        <dbReference type="ARBA" id="ARBA00001947"/>
    </source>
</evidence>
<dbReference type="CDD" id="cd07333">
    <property type="entry name" value="M48C_bepA_like"/>
    <property type="match status" value="1"/>
</dbReference>
<feature type="domain" description="Peptidase M48" evidence="8">
    <location>
        <begin position="64"/>
        <end position="248"/>
    </location>
</feature>
<evidence type="ECO:0000313" key="10">
    <source>
        <dbReference type="Proteomes" id="UP000501466"/>
    </source>
</evidence>